<proteinExistence type="predicted"/>
<accession>A0AAV7TLC0</accession>
<evidence type="ECO:0000313" key="2">
    <source>
        <dbReference type="EMBL" id="KAJ1176951.1"/>
    </source>
</evidence>
<feature type="region of interest" description="Disordered" evidence="1">
    <location>
        <begin position="83"/>
        <end position="158"/>
    </location>
</feature>
<name>A0AAV7TLC0_PLEWA</name>
<gene>
    <name evidence="2" type="ORF">NDU88_002218</name>
</gene>
<dbReference type="EMBL" id="JANPWB010000006">
    <property type="protein sequence ID" value="KAJ1176951.1"/>
    <property type="molecule type" value="Genomic_DNA"/>
</dbReference>
<evidence type="ECO:0000313" key="3">
    <source>
        <dbReference type="Proteomes" id="UP001066276"/>
    </source>
</evidence>
<sequence length="158" mass="16897">MAPSHSCGNLSLQQLAQGPPAASGEHHVWLLQRLQQQGMAAKEKLQVKRQSGVCHSASSWAQQPALAVALQLRWVATQPLIKEAASGTQPSQEGQAAALPRSPGKQPRAHSLPQESDQTGCHKRSCISSRQVKVSRDCSNATPPWTTASRSPQVQPSS</sequence>
<reference evidence="2" key="1">
    <citation type="journal article" date="2022" name="bioRxiv">
        <title>Sequencing and chromosome-scale assembly of the giantPleurodeles waltlgenome.</title>
        <authorList>
            <person name="Brown T."/>
            <person name="Elewa A."/>
            <person name="Iarovenko S."/>
            <person name="Subramanian E."/>
            <person name="Araus A.J."/>
            <person name="Petzold A."/>
            <person name="Susuki M."/>
            <person name="Suzuki K.-i.T."/>
            <person name="Hayashi T."/>
            <person name="Toyoda A."/>
            <person name="Oliveira C."/>
            <person name="Osipova E."/>
            <person name="Leigh N.D."/>
            <person name="Simon A."/>
            <person name="Yun M.H."/>
        </authorList>
    </citation>
    <scope>NUCLEOTIDE SEQUENCE</scope>
    <source>
        <strain evidence="2">20211129_DDA</strain>
        <tissue evidence="2">Liver</tissue>
    </source>
</reference>
<comment type="caution">
    <text evidence="2">The sequence shown here is derived from an EMBL/GenBank/DDBJ whole genome shotgun (WGS) entry which is preliminary data.</text>
</comment>
<dbReference type="AlphaFoldDB" id="A0AAV7TLC0"/>
<evidence type="ECO:0000256" key="1">
    <source>
        <dbReference type="SAM" id="MobiDB-lite"/>
    </source>
</evidence>
<protein>
    <submittedName>
        <fullName evidence="2">Uncharacterized protein</fullName>
    </submittedName>
</protein>
<dbReference type="Proteomes" id="UP001066276">
    <property type="component" value="Chromosome 3_2"/>
</dbReference>
<keyword evidence="3" id="KW-1185">Reference proteome</keyword>
<organism evidence="2 3">
    <name type="scientific">Pleurodeles waltl</name>
    <name type="common">Iberian ribbed newt</name>
    <dbReference type="NCBI Taxonomy" id="8319"/>
    <lineage>
        <taxon>Eukaryota</taxon>
        <taxon>Metazoa</taxon>
        <taxon>Chordata</taxon>
        <taxon>Craniata</taxon>
        <taxon>Vertebrata</taxon>
        <taxon>Euteleostomi</taxon>
        <taxon>Amphibia</taxon>
        <taxon>Batrachia</taxon>
        <taxon>Caudata</taxon>
        <taxon>Salamandroidea</taxon>
        <taxon>Salamandridae</taxon>
        <taxon>Pleurodelinae</taxon>
        <taxon>Pleurodeles</taxon>
    </lineage>
</organism>
<feature type="compositionally biased region" description="Polar residues" evidence="1">
    <location>
        <begin position="126"/>
        <end position="158"/>
    </location>
</feature>